<sequence>MRQSVGRTGVCWDNAMAESFFGALKNECLNRYVFTSHAKARREVVRYIEGFYNRRRIHSGLGYRTPLEALRDHDGPRLAA</sequence>
<dbReference type="InterPro" id="IPR050900">
    <property type="entry name" value="Transposase_IS3/IS150/IS904"/>
</dbReference>
<evidence type="ECO:0000259" key="1">
    <source>
        <dbReference type="Pfam" id="PF13683"/>
    </source>
</evidence>
<dbReference type="STRING" id="159449.B4N89_46390"/>
<evidence type="ECO:0000313" key="2">
    <source>
        <dbReference type="EMBL" id="OPC76472.1"/>
    </source>
</evidence>
<gene>
    <name evidence="2" type="ORF">B4N89_46390</name>
</gene>
<dbReference type="Proteomes" id="UP000190037">
    <property type="component" value="Unassembled WGS sequence"/>
</dbReference>
<dbReference type="GO" id="GO:0015074">
    <property type="term" value="P:DNA integration"/>
    <property type="evidence" value="ECO:0007669"/>
    <property type="project" value="InterPro"/>
</dbReference>
<dbReference type="EMBL" id="MWQN01000006">
    <property type="protein sequence ID" value="OPC76472.1"/>
    <property type="molecule type" value="Genomic_DNA"/>
</dbReference>
<dbReference type="PANTHER" id="PTHR46889">
    <property type="entry name" value="TRANSPOSASE INSF FOR INSERTION SEQUENCE IS3B-RELATED"/>
    <property type="match status" value="1"/>
</dbReference>
<organism evidence="2 3">
    <name type="scientific">Embleya scabrispora</name>
    <dbReference type="NCBI Taxonomy" id="159449"/>
    <lineage>
        <taxon>Bacteria</taxon>
        <taxon>Bacillati</taxon>
        <taxon>Actinomycetota</taxon>
        <taxon>Actinomycetes</taxon>
        <taxon>Kitasatosporales</taxon>
        <taxon>Streptomycetaceae</taxon>
        <taxon>Embleya</taxon>
    </lineage>
</organism>
<dbReference type="Pfam" id="PF13683">
    <property type="entry name" value="rve_3"/>
    <property type="match status" value="1"/>
</dbReference>
<dbReference type="AlphaFoldDB" id="A0A1T3NI55"/>
<dbReference type="SUPFAM" id="SSF53098">
    <property type="entry name" value="Ribonuclease H-like"/>
    <property type="match status" value="1"/>
</dbReference>
<keyword evidence="3" id="KW-1185">Reference proteome</keyword>
<protein>
    <recommendedName>
        <fullName evidence="1">Integrase catalytic domain-containing protein</fullName>
    </recommendedName>
</protein>
<dbReference type="InterPro" id="IPR036397">
    <property type="entry name" value="RNaseH_sf"/>
</dbReference>
<dbReference type="PANTHER" id="PTHR46889:SF4">
    <property type="entry name" value="TRANSPOSASE INSO FOR INSERTION SEQUENCE ELEMENT IS911B-RELATED"/>
    <property type="match status" value="1"/>
</dbReference>
<dbReference type="Gene3D" id="3.30.420.10">
    <property type="entry name" value="Ribonuclease H-like superfamily/Ribonuclease H"/>
    <property type="match status" value="1"/>
</dbReference>
<dbReference type="GO" id="GO:0003676">
    <property type="term" value="F:nucleic acid binding"/>
    <property type="evidence" value="ECO:0007669"/>
    <property type="project" value="InterPro"/>
</dbReference>
<accession>A0A1T3NI55</accession>
<evidence type="ECO:0000313" key="3">
    <source>
        <dbReference type="Proteomes" id="UP000190037"/>
    </source>
</evidence>
<feature type="domain" description="Integrase catalytic" evidence="1">
    <location>
        <begin position="2"/>
        <end position="66"/>
    </location>
</feature>
<comment type="caution">
    <text evidence="2">The sequence shown here is derived from an EMBL/GenBank/DDBJ whole genome shotgun (WGS) entry which is preliminary data.</text>
</comment>
<dbReference type="InterPro" id="IPR001584">
    <property type="entry name" value="Integrase_cat-core"/>
</dbReference>
<name>A0A1T3NI55_9ACTN</name>
<proteinExistence type="predicted"/>
<dbReference type="InterPro" id="IPR012337">
    <property type="entry name" value="RNaseH-like_sf"/>
</dbReference>
<reference evidence="2 3" key="1">
    <citation type="submission" date="2017-03" db="EMBL/GenBank/DDBJ databases">
        <title>Draft genome sequence of Streptomyces scabrisporus NF3, endophyte isolated from Amphipterygium adstringens.</title>
        <authorList>
            <person name="Vazquez M."/>
            <person name="Ceapa C.D."/>
            <person name="Rodriguez Luna D."/>
            <person name="Sanchez Esquivel S."/>
        </authorList>
    </citation>
    <scope>NUCLEOTIDE SEQUENCE [LARGE SCALE GENOMIC DNA]</scope>
    <source>
        <strain evidence="2 3">NF3</strain>
    </source>
</reference>